<dbReference type="Pfam" id="PF06081">
    <property type="entry name" value="ArAE_1"/>
    <property type="match status" value="1"/>
</dbReference>
<gene>
    <name evidence="7" type="ORF">CLHOM_17420</name>
</gene>
<evidence type="ECO:0000256" key="5">
    <source>
        <dbReference type="ARBA" id="ARBA00023136"/>
    </source>
</evidence>
<dbReference type="PANTHER" id="PTHR30509">
    <property type="entry name" value="P-HYDROXYBENZOIC ACID EFFLUX PUMP SUBUNIT-RELATED"/>
    <property type="match status" value="1"/>
</dbReference>
<feature type="transmembrane region" description="Helical" evidence="6">
    <location>
        <begin position="7"/>
        <end position="24"/>
    </location>
</feature>
<dbReference type="GO" id="GO:0005886">
    <property type="term" value="C:plasma membrane"/>
    <property type="evidence" value="ECO:0007669"/>
    <property type="project" value="UniProtKB-SubCell"/>
</dbReference>
<evidence type="ECO:0000256" key="4">
    <source>
        <dbReference type="ARBA" id="ARBA00022989"/>
    </source>
</evidence>
<sequence>MRKIGMRNLKTALSVFLCIVILKFFNIDYPFYACIAAVICMQGSIFDSFTTGKNRMVGTFIGALVGLLFALIEPRNPFLSAIGVMVVIYICNLIGKNKAITIGCVVFLGIMINLTDTTPLVYSTTRLLETFVGIAISVLVNYLVYPPKYFNKLYKMKENIITNLQDSLEEHLSSDLPINLSKLNKQISDFEDLLKSIISEITIKESKVPEIENLNSVLNLCKQAYSHLFMLESLSGGFSLNHKNIENLKNIINLEIENKPSLNSDMEIVYNYHIENIVKLISSLNTNLC</sequence>
<feature type="transmembrane region" description="Helical" evidence="6">
    <location>
        <begin position="78"/>
        <end position="95"/>
    </location>
</feature>
<comment type="subcellular location">
    <subcellularLocation>
        <location evidence="1">Cell membrane</location>
        <topology evidence="1">Multi-pass membrane protein</topology>
    </subcellularLocation>
</comment>
<dbReference type="PATRIC" id="fig|1121318.3.peg.1756"/>
<evidence type="ECO:0000256" key="1">
    <source>
        <dbReference type="ARBA" id="ARBA00004651"/>
    </source>
</evidence>
<dbReference type="STRING" id="36844.SAMN04488501_102252"/>
<evidence type="ECO:0000256" key="2">
    <source>
        <dbReference type="ARBA" id="ARBA00022475"/>
    </source>
</evidence>
<evidence type="ECO:0000313" key="8">
    <source>
        <dbReference type="Proteomes" id="UP000037043"/>
    </source>
</evidence>
<feature type="transmembrane region" description="Helical" evidence="6">
    <location>
        <begin position="128"/>
        <end position="145"/>
    </location>
</feature>
<dbReference type="Proteomes" id="UP000037043">
    <property type="component" value="Unassembled WGS sequence"/>
</dbReference>
<dbReference type="EMBL" id="LHUR01000022">
    <property type="protein sequence ID" value="KOA19653.1"/>
    <property type="molecule type" value="Genomic_DNA"/>
</dbReference>
<name>A0A0L6ZA35_9CLOT</name>
<comment type="caution">
    <text evidence="7">The sequence shown here is derived from an EMBL/GenBank/DDBJ whole genome shotgun (WGS) entry which is preliminary data.</text>
</comment>
<keyword evidence="3 6" id="KW-0812">Transmembrane</keyword>
<dbReference type="InterPro" id="IPR010343">
    <property type="entry name" value="ArAE_1"/>
</dbReference>
<dbReference type="RefSeq" id="WP_052221293.1">
    <property type="nucleotide sequence ID" value="NZ_LHUR01000022.1"/>
</dbReference>
<dbReference type="AlphaFoldDB" id="A0A0L6ZA35"/>
<evidence type="ECO:0000313" key="7">
    <source>
        <dbReference type="EMBL" id="KOA19653.1"/>
    </source>
</evidence>
<organism evidence="7 8">
    <name type="scientific">Clostridium homopropionicum DSM 5847</name>
    <dbReference type="NCBI Taxonomy" id="1121318"/>
    <lineage>
        <taxon>Bacteria</taxon>
        <taxon>Bacillati</taxon>
        <taxon>Bacillota</taxon>
        <taxon>Clostridia</taxon>
        <taxon>Eubacteriales</taxon>
        <taxon>Clostridiaceae</taxon>
        <taxon>Clostridium</taxon>
    </lineage>
</organism>
<evidence type="ECO:0000256" key="3">
    <source>
        <dbReference type="ARBA" id="ARBA00022692"/>
    </source>
</evidence>
<proteinExistence type="predicted"/>
<keyword evidence="8" id="KW-1185">Reference proteome</keyword>
<evidence type="ECO:0000256" key="6">
    <source>
        <dbReference type="SAM" id="Phobius"/>
    </source>
</evidence>
<accession>A0A0L6ZA35</accession>
<reference evidence="8" key="1">
    <citation type="submission" date="2015-08" db="EMBL/GenBank/DDBJ databases">
        <title>Genome sequence of the strict anaerobe Clostridium homopropionicum LuHBu1 (DSM 5847T).</title>
        <authorList>
            <person name="Poehlein A."/>
            <person name="Beck M."/>
            <person name="Schiel-Bengelsdorf B."/>
            <person name="Bengelsdorf F.R."/>
            <person name="Daniel R."/>
            <person name="Duerre P."/>
        </authorList>
    </citation>
    <scope>NUCLEOTIDE SEQUENCE [LARGE SCALE GENOMIC DNA]</scope>
    <source>
        <strain evidence="8">DSM 5847</strain>
    </source>
</reference>
<keyword evidence="5 6" id="KW-0472">Membrane</keyword>
<dbReference type="PANTHER" id="PTHR30509:SF9">
    <property type="entry name" value="MULTIDRUG RESISTANCE PROTEIN MDTO"/>
    <property type="match status" value="1"/>
</dbReference>
<feature type="transmembrane region" description="Helical" evidence="6">
    <location>
        <begin position="56"/>
        <end position="72"/>
    </location>
</feature>
<keyword evidence="4 6" id="KW-1133">Transmembrane helix</keyword>
<keyword evidence="2" id="KW-1003">Cell membrane</keyword>
<protein>
    <submittedName>
        <fullName evidence="7">Fusaric acid resistance protein family protein</fullName>
    </submittedName>
</protein>